<keyword evidence="8 13" id="KW-1133">Transmembrane helix</keyword>
<protein>
    <submittedName>
        <fullName evidence="15">Potassium voltage-gated channel subfamily B member 2</fullName>
    </submittedName>
</protein>
<feature type="domain" description="Ion transport" evidence="14">
    <location>
        <begin position="39"/>
        <end position="125"/>
    </location>
</feature>
<keyword evidence="2" id="KW-0813">Transport</keyword>
<evidence type="ECO:0000259" key="14">
    <source>
        <dbReference type="Pfam" id="PF00520"/>
    </source>
</evidence>
<dbReference type="InterPro" id="IPR028325">
    <property type="entry name" value="VG_K_chnl"/>
</dbReference>
<reference evidence="15" key="1">
    <citation type="journal article" date="2022" name="bioRxiv">
        <title>Genomics of Preaxostyla Flagellates Illuminates Evolutionary Transitions and the Path Towards Mitochondrial Loss.</title>
        <authorList>
            <person name="Novak L.V.F."/>
            <person name="Treitli S.C."/>
            <person name="Pyrih J."/>
            <person name="Halakuc P."/>
            <person name="Pipaliya S.V."/>
            <person name="Vacek V."/>
            <person name="Brzon O."/>
            <person name="Soukal P."/>
            <person name="Eme L."/>
            <person name="Dacks J.B."/>
            <person name="Karnkowska A."/>
            <person name="Elias M."/>
            <person name="Hampl V."/>
        </authorList>
    </citation>
    <scope>NUCLEOTIDE SEQUENCE</scope>
    <source>
        <strain evidence="15">RCP-MX</strain>
    </source>
</reference>
<dbReference type="Gene3D" id="1.10.287.70">
    <property type="match status" value="1"/>
</dbReference>
<comment type="caution">
    <text evidence="15">The sequence shown here is derived from an EMBL/GenBank/DDBJ whole genome shotgun (WGS) entry which is preliminary data.</text>
</comment>
<dbReference type="Pfam" id="PF00520">
    <property type="entry name" value="Ion_trans"/>
    <property type="match status" value="2"/>
</dbReference>
<keyword evidence="4 13" id="KW-0812">Transmembrane</keyword>
<accession>A0ABQ8UW41</accession>
<sequence length="422" mass="46225">MEEDWLQVSPAKKRCCGFDPRRFLIDLFEHPYSSKGAFVLCIFMILLILFSSISFIIETLPPLHNKNAIFWDTTEYVCIAIFTIEFILRLIGYFPHYGLFFKGFLNWVDLLSILPFYIELIVTRVVPSAVNIDFRALQRRVGPDQQHAEPDLPAHVPLHRVCLFATALYYLERGTWDPIQGLFIADDGTIRSAAPLAGPLSAEHGRSSVSDLSTAGSGWDARGTDGRSYFQSIPHAMWWAIATMTTVGYGDVYPKTPMGKLLAVFCMISGVLFVAIPTGVVANEFSVQTSKTRDEELKALEDAKAKRKAFRRAKRLEALQNGLPLLPEYEDEDGAEPADEKQWRRTGGGIELGSLDVPLDPSGAAAGPDPLEAVQCELAALQQDLEALARAHPRGAAAAPVPTATGVSTINPLAPAAASPPA</sequence>
<evidence type="ECO:0000256" key="6">
    <source>
        <dbReference type="ARBA" id="ARBA00022882"/>
    </source>
</evidence>
<keyword evidence="5" id="KW-0631">Potassium channel</keyword>
<dbReference type="Gene3D" id="1.20.120.350">
    <property type="entry name" value="Voltage-gated potassium channels. Chain C"/>
    <property type="match status" value="1"/>
</dbReference>
<dbReference type="Proteomes" id="UP001141327">
    <property type="component" value="Unassembled WGS sequence"/>
</dbReference>
<feature type="transmembrane region" description="Helical" evidence="13">
    <location>
        <begin position="104"/>
        <end position="126"/>
    </location>
</feature>
<gene>
    <name evidence="15" type="ORF">PAPYR_943</name>
</gene>
<evidence type="ECO:0000256" key="9">
    <source>
        <dbReference type="ARBA" id="ARBA00023065"/>
    </source>
</evidence>
<evidence type="ECO:0000256" key="7">
    <source>
        <dbReference type="ARBA" id="ARBA00022958"/>
    </source>
</evidence>
<evidence type="ECO:0000256" key="8">
    <source>
        <dbReference type="ARBA" id="ARBA00022989"/>
    </source>
</evidence>
<evidence type="ECO:0000256" key="12">
    <source>
        <dbReference type="SAM" id="MobiDB-lite"/>
    </source>
</evidence>
<dbReference type="PANTHER" id="PTHR11537:SF254">
    <property type="entry name" value="POTASSIUM VOLTAGE-GATED CHANNEL PROTEIN SHAB"/>
    <property type="match status" value="1"/>
</dbReference>
<evidence type="ECO:0000256" key="13">
    <source>
        <dbReference type="SAM" id="Phobius"/>
    </source>
</evidence>
<keyword evidence="16" id="KW-1185">Reference proteome</keyword>
<dbReference type="PANTHER" id="PTHR11537">
    <property type="entry name" value="VOLTAGE-GATED POTASSIUM CHANNEL"/>
    <property type="match status" value="1"/>
</dbReference>
<feature type="transmembrane region" description="Helical" evidence="13">
    <location>
        <begin position="69"/>
        <end position="92"/>
    </location>
</feature>
<evidence type="ECO:0000313" key="15">
    <source>
        <dbReference type="EMBL" id="KAJ4462331.1"/>
    </source>
</evidence>
<keyword evidence="10 13" id="KW-0472">Membrane</keyword>
<keyword evidence="11" id="KW-0407">Ion channel</keyword>
<proteinExistence type="predicted"/>
<keyword evidence="9" id="KW-0406">Ion transport</keyword>
<evidence type="ECO:0000313" key="16">
    <source>
        <dbReference type="Proteomes" id="UP001141327"/>
    </source>
</evidence>
<evidence type="ECO:0000256" key="3">
    <source>
        <dbReference type="ARBA" id="ARBA00022538"/>
    </source>
</evidence>
<organism evidence="15 16">
    <name type="scientific">Paratrimastix pyriformis</name>
    <dbReference type="NCBI Taxonomy" id="342808"/>
    <lineage>
        <taxon>Eukaryota</taxon>
        <taxon>Metamonada</taxon>
        <taxon>Preaxostyla</taxon>
        <taxon>Paratrimastigidae</taxon>
        <taxon>Paratrimastix</taxon>
    </lineage>
</organism>
<keyword evidence="6" id="KW-0851">Voltage-gated channel</keyword>
<feature type="region of interest" description="Disordered" evidence="12">
    <location>
        <begin position="393"/>
        <end position="422"/>
    </location>
</feature>
<dbReference type="InterPro" id="IPR027359">
    <property type="entry name" value="Volt_channel_dom_sf"/>
</dbReference>
<dbReference type="SUPFAM" id="SSF81324">
    <property type="entry name" value="Voltage-gated potassium channels"/>
    <property type="match status" value="1"/>
</dbReference>
<comment type="subcellular location">
    <subcellularLocation>
        <location evidence="1">Membrane</location>
        <topology evidence="1">Multi-pass membrane protein</topology>
    </subcellularLocation>
</comment>
<dbReference type="PRINTS" id="PR00169">
    <property type="entry name" value="KCHANNEL"/>
</dbReference>
<keyword evidence="7" id="KW-0630">Potassium</keyword>
<dbReference type="EMBL" id="JAPMOS010000003">
    <property type="protein sequence ID" value="KAJ4462331.1"/>
    <property type="molecule type" value="Genomic_DNA"/>
</dbReference>
<evidence type="ECO:0000256" key="11">
    <source>
        <dbReference type="ARBA" id="ARBA00023303"/>
    </source>
</evidence>
<feature type="domain" description="Ion transport" evidence="14">
    <location>
        <begin position="161"/>
        <end position="292"/>
    </location>
</feature>
<feature type="transmembrane region" description="Helical" evidence="13">
    <location>
        <begin position="261"/>
        <end position="282"/>
    </location>
</feature>
<keyword evidence="3" id="KW-0633">Potassium transport</keyword>
<evidence type="ECO:0000256" key="1">
    <source>
        <dbReference type="ARBA" id="ARBA00004141"/>
    </source>
</evidence>
<evidence type="ECO:0000256" key="2">
    <source>
        <dbReference type="ARBA" id="ARBA00022448"/>
    </source>
</evidence>
<dbReference type="InterPro" id="IPR005821">
    <property type="entry name" value="Ion_trans_dom"/>
</dbReference>
<evidence type="ECO:0000256" key="10">
    <source>
        <dbReference type="ARBA" id="ARBA00023136"/>
    </source>
</evidence>
<name>A0ABQ8UW41_9EUKA</name>
<feature type="transmembrane region" description="Helical" evidence="13">
    <location>
        <begin position="37"/>
        <end position="57"/>
    </location>
</feature>
<evidence type="ECO:0000256" key="5">
    <source>
        <dbReference type="ARBA" id="ARBA00022826"/>
    </source>
</evidence>
<evidence type="ECO:0000256" key="4">
    <source>
        <dbReference type="ARBA" id="ARBA00022692"/>
    </source>
</evidence>